<proteinExistence type="inferred from homology"/>
<dbReference type="AlphaFoldDB" id="A0A9N9BLK0"/>
<dbReference type="EMBL" id="CAJVQA010003266">
    <property type="protein sequence ID" value="CAG8570631.1"/>
    <property type="molecule type" value="Genomic_DNA"/>
</dbReference>
<reference evidence="4" key="1">
    <citation type="submission" date="2021-06" db="EMBL/GenBank/DDBJ databases">
        <authorList>
            <person name="Kallberg Y."/>
            <person name="Tangrot J."/>
            <person name="Rosling A."/>
        </authorList>
    </citation>
    <scope>NUCLEOTIDE SEQUENCE</scope>
    <source>
        <strain evidence="4">FL966</strain>
    </source>
</reference>
<evidence type="ECO:0000256" key="1">
    <source>
        <dbReference type="ARBA" id="ARBA00006781"/>
    </source>
</evidence>
<keyword evidence="2" id="KW-0813">Transport</keyword>
<sequence length="303" mass="34611">MGKRKANKSEDPIDSASMDVSEEEGEEEVDSDEGVSDGEENAHLEEEIVDIDFDFFDPKPIDFHSIKNLMIQLFSADAELFSISELTELIIGQPLLGTTVKVDGSDSDPYAVLTVLNMNEYSEKKCIKDLVTYLLDKTKQDSVLNEKLDTLLKKGSTEHVGLILSERLINMPVQIVPPMYKMLQEEIQWAVDDNEPYNFEWYLVLSKTYQEVVSTLDDESKPSKNQKKKKAKSEPTIFYFHPEDEIIEQNAEYQLNFNFTKQPSVSDSKRTFSNFGIVPAMKLFLFNKSKFDNLVRGLENACK</sequence>
<dbReference type="GO" id="GO:0015031">
    <property type="term" value="P:protein transport"/>
    <property type="evidence" value="ECO:0007669"/>
    <property type="project" value="UniProtKB-KW"/>
</dbReference>
<dbReference type="PIRSF" id="PIRSF028983">
    <property type="entry name" value="BCP1"/>
    <property type="match status" value="1"/>
</dbReference>
<evidence type="ECO:0000256" key="3">
    <source>
        <dbReference type="SAM" id="MobiDB-lite"/>
    </source>
</evidence>
<organism evidence="4 5">
    <name type="scientific">Cetraspora pellucida</name>
    <dbReference type="NCBI Taxonomy" id="1433469"/>
    <lineage>
        <taxon>Eukaryota</taxon>
        <taxon>Fungi</taxon>
        <taxon>Fungi incertae sedis</taxon>
        <taxon>Mucoromycota</taxon>
        <taxon>Glomeromycotina</taxon>
        <taxon>Glomeromycetes</taxon>
        <taxon>Diversisporales</taxon>
        <taxon>Gigasporaceae</taxon>
        <taxon>Cetraspora</taxon>
    </lineage>
</organism>
<feature type="compositionally biased region" description="Acidic residues" evidence="3">
    <location>
        <begin position="20"/>
        <end position="38"/>
    </location>
</feature>
<dbReference type="GO" id="GO:0005634">
    <property type="term" value="C:nucleus"/>
    <property type="evidence" value="ECO:0007669"/>
    <property type="project" value="UniProtKB-SubCell"/>
</dbReference>
<comment type="subcellular location">
    <subcellularLocation>
        <location evidence="2">Nucleus</location>
    </subcellularLocation>
</comment>
<protein>
    <recommendedName>
        <fullName evidence="2">Protein BCP1</fullName>
    </recommendedName>
</protein>
<evidence type="ECO:0000313" key="4">
    <source>
        <dbReference type="EMBL" id="CAG8570631.1"/>
    </source>
</evidence>
<evidence type="ECO:0000313" key="5">
    <source>
        <dbReference type="Proteomes" id="UP000789759"/>
    </source>
</evidence>
<feature type="region of interest" description="Disordered" evidence="3">
    <location>
        <begin position="1"/>
        <end position="38"/>
    </location>
</feature>
<keyword evidence="5" id="KW-1185">Reference proteome</keyword>
<evidence type="ECO:0000256" key="2">
    <source>
        <dbReference type="PIRNR" id="PIRNR028983"/>
    </source>
</evidence>
<dbReference type="PANTHER" id="PTHR13261">
    <property type="entry name" value="BRCA2 AND CDKN1A INTERACTING PROTEIN"/>
    <property type="match status" value="1"/>
</dbReference>
<keyword evidence="2" id="KW-0539">Nucleus</keyword>
<gene>
    <name evidence="4" type="ORF">CPELLU_LOCUS5636</name>
</gene>
<comment type="caution">
    <text evidence="4">The sequence shown here is derived from an EMBL/GenBank/DDBJ whole genome shotgun (WGS) entry which is preliminary data.</text>
</comment>
<comment type="function">
    <text evidence="2">Involved in nuclear export, actin cytoskeleton organization and vesicular transport.</text>
</comment>
<dbReference type="Pfam" id="PF13862">
    <property type="entry name" value="BCCIP"/>
    <property type="match status" value="1"/>
</dbReference>
<keyword evidence="2" id="KW-0653">Protein transport</keyword>
<dbReference type="PANTHER" id="PTHR13261:SF0">
    <property type="entry name" value="BRCA2 AND CDKN1A-INTERACTING PROTEIN"/>
    <property type="match status" value="1"/>
</dbReference>
<dbReference type="OrthoDB" id="27543at2759"/>
<dbReference type="Proteomes" id="UP000789759">
    <property type="component" value="Unassembled WGS sequence"/>
</dbReference>
<dbReference type="InterPro" id="IPR025602">
    <property type="entry name" value="BCP1_family"/>
</dbReference>
<comment type="similarity">
    <text evidence="1 2">Belongs to the BCP1 family.</text>
</comment>
<name>A0A9N9BLK0_9GLOM</name>
<accession>A0A9N9BLK0</accession>